<dbReference type="Proteomes" id="UP000466906">
    <property type="component" value="Chromosome"/>
</dbReference>
<keyword evidence="2" id="KW-1185">Reference proteome</keyword>
<dbReference type="EMBL" id="AP022565">
    <property type="protein sequence ID" value="BBX29280.1"/>
    <property type="molecule type" value="Genomic_DNA"/>
</dbReference>
<name>A0A6N4UWK6_9MYCO</name>
<gene>
    <name evidence="1" type="ORF">MALV_44050</name>
</gene>
<organism evidence="1 2">
    <name type="scientific">Mycolicibacterium alvei</name>
    <dbReference type="NCBI Taxonomy" id="67081"/>
    <lineage>
        <taxon>Bacteria</taxon>
        <taxon>Bacillati</taxon>
        <taxon>Actinomycetota</taxon>
        <taxon>Actinomycetes</taxon>
        <taxon>Mycobacteriales</taxon>
        <taxon>Mycobacteriaceae</taxon>
        <taxon>Mycolicibacterium</taxon>
    </lineage>
</organism>
<reference evidence="1 2" key="1">
    <citation type="journal article" date="2019" name="Emerg. Microbes Infect.">
        <title>Comprehensive subspecies identification of 175 nontuberculous mycobacteria species based on 7547 genomic profiles.</title>
        <authorList>
            <person name="Matsumoto Y."/>
            <person name="Kinjo T."/>
            <person name="Motooka D."/>
            <person name="Nabeya D."/>
            <person name="Jung N."/>
            <person name="Uechi K."/>
            <person name="Horii T."/>
            <person name="Iida T."/>
            <person name="Fujita J."/>
            <person name="Nakamura S."/>
        </authorList>
    </citation>
    <scope>NUCLEOTIDE SEQUENCE [LARGE SCALE GENOMIC DNA]</scope>
    <source>
        <strain evidence="1 2">JCM 12272</strain>
    </source>
</reference>
<proteinExistence type="predicted"/>
<accession>A0A6N4UWK6</accession>
<sequence>MLQGIQAVVAELGDVFTRGPDPEYATFLARFILVELLTSHDRAAPGAAVGDITESTVLSGQGKNRMAVLDRVLRQ</sequence>
<protein>
    <submittedName>
        <fullName evidence="1">Uncharacterized protein</fullName>
    </submittedName>
</protein>
<evidence type="ECO:0000313" key="1">
    <source>
        <dbReference type="EMBL" id="BBX29280.1"/>
    </source>
</evidence>
<dbReference type="KEGG" id="malv:MALV_44050"/>
<dbReference type="AlphaFoldDB" id="A0A6N4UWK6"/>
<evidence type="ECO:0000313" key="2">
    <source>
        <dbReference type="Proteomes" id="UP000466906"/>
    </source>
</evidence>